<keyword evidence="6" id="KW-0464">Manganese</keyword>
<keyword evidence="4 9" id="KW-0418">Kinase</keyword>
<dbReference type="Pfam" id="PF04227">
    <property type="entry name" value="Indigoidine_A"/>
    <property type="match status" value="1"/>
</dbReference>
<evidence type="ECO:0000256" key="5">
    <source>
        <dbReference type="ARBA" id="ARBA00022801"/>
    </source>
</evidence>
<gene>
    <name evidence="11" type="ORF">DR999_PMT14812</name>
</gene>
<dbReference type="Proteomes" id="UP000297703">
    <property type="component" value="Unassembled WGS sequence"/>
</dbReference>
<dbReference type="InterPro" id="IPR029056">
    <property type="entry name" value="Ribokinase-like"/>
</dbReference>
<evidence type="ECO:0000256" key="7">
    <source>
        <dbReference type="ARBA" id="ARBA00023239"/>
    </source>
</evidence>
<dbReference type="GO" id="GO:0004730">
    <property type="term" value="F:pseudouridylate synthase activity"/>
    <property type="evidence" value="ECO:0007669"/>
    <property type="project" value="InterPro"/>
</dbReference>
<dbReference type="CDD" id="cd01941">
    <property type="entry name" value="YeiC_kinase_like"/>
    <property type="match status" value="1"/>
</dbReference>
<dbReference type="Pfam" id="PF00294">
    <property type="entry name" value="PfkB"/>
    <property type="match status" value="1"/>
</dbReference>
<protein>
    <submittedName>
        <fullName evidence="11">Protein brambleberry-like</fullName>
    </submittedName>
</protein>
<dbReference type="OrthoDB" id="198885at2759"/>
<dbReference type="PANTHER" id="PTHR42909:SF1">
    <property type="entry name" value="CARBOHYDRATE KINASE PFKB DOMAIN-CONTAINING PROTEIN"/>
    <property type="match status" value="1"/>
</dbReference>
<evidence type="ECO:0000313" key="12">
    <source>
        <dbReference type="Proteomes" id="UP000297703"/>
    </source>
</evidence>
<dbReference type="PROSITE" id="PS00584">
    <property type="entry name" value="PFKB_KINASES_2"/>
    <property type="match status" value="1"/>
</dbReference>
<dbReference type="GO" id="GO:0016301">
    <property type="term" value="F:kinase activity"/>
    <property type="evidence" value="ECO:0007669"/>
    <property type="project" value="UniProtKB-KW"/>
</dbReference>
<dbReference type="InterPro" id="IPR002139">
    <property type="entry name" value="Ribo/fructo_kinase"/>
</dbReference>
<keyword evidence="2 9" id="KW-0808">Transferase</keyword>
<sequence length="752" mass="80324">MWLEFGTAQASSAASPTSPTSMQICLSDNSVQTTAHVCQTETQSVIPAHSMIGNLACTLGRQTAAVAPRIIQLRRFRHGTHFRVSSSVEEALADGRPIVALESTIITHGMPYPQNLSMAREVEEIVRTNGSVPATVGILNGRIHIGLHDEELQFLAKSKNLVKVSRRDLPYVLSQGLSGGTTVSGTMIVAHKAGIPVFVTGGIGGVHREGEKTMDVSADLTELGRTAVAVVSAGVKSILDIGRTLEYLETQGVCVAAFGDSREFPAFFSRQSGFQAPCQVQNEEEAAKLIASTLALGLGSGVLIAVPCPKEEAASGQVIEDAIQEALSNARSKGITGKELTPFMLQKVNELTSGKSLDSNIALIQNNARVGSRIAVALSKIQTATGKGSLPRREKVTALRPVVIGGINVDFIAKARNTTIQAGGQTNAGQVSQSFGGVGRNLADCLSRLGKTPLFISALGKDEHSESTLRYCRHMDMSRVLQLAGHNTATYCAVITGSGELSLGLGDMDIHQQITEQYVSRFKESLCLAPLVCIDGNVPVATIQYVCEIAREHQIAVCYEPTDENKASKPFLSDSWKALTYISPNLRELRAINRTLGHPVLAELPSRLEDVVRTAMTLTHPLLTQLHCVVVTLGMHGVLLCGRRVEGSVSLCPGTRKQNAAGELCATHYPAIPISREEIVNVSGAGDSLMAGIIAGLLAGHDTDTCVRMGLLAACLSLRSYEPISQEISTVSVNLEQVKARSWPEVKMWKMN</sequence>
<evidence type="ECO:0000313" key="11">
    <source>
        <dbReference type="EMBL" id="TFK02803.1"/>
    </source>
</evidence>
<dbReference type="InterPro" id="IPR002173">
    <property type="entry name" value="Carboh/pur_kinase_PfkB_CS"/>
</dbReference>
<dbReference type="SUPFAM" id="SSF53613">
    <property type="entry name" value="Ribokinase-like"/>
    <property type="match status" value="1"/>
</dbReference>
<comment type="caution">
    <text evidence="11">The sequence shown here is derived from an EMBL/GenBank/DDBJ whole genome shotgun (WGS) entry which is preliminary data.</text>
</comment>
<dbReference type="HAMAP" id="MF_01876">
    <property type="entry name" value="PsiMP_glycosidase"/>
    <property type="match status" value="1"/>
</dbReference>
<keyword evidence="8" id="KW-0326">Glycosidase</keyword>
<dbReference type="GO" id="GO:0006753">
    <property type="term" value="P:nucleoside phosphate metabolic process"/>
    <property type="evidence" value="ECO:0007669"/>
    <property type="project" value="UniProtKB-ARBA"/>
</dbReference>
<reference evidence="11 12" key="1">
    <citation type="submission" date="2019-04" db="EMBL/GenBank/DDBJ databases">
        <title>Draft genome of the big-headed turtle Platysternon megacephalum.</title>
        <authorList>
            <person name="Gong S."/>
        </authorList>
    </citation>
    <scope>NUCLEOTIDE SEQUENCE [LARGE SCALE GENOMIC DNA]</scope>
    <source>
        <strain evidence="11">DO16091913</strain>
        <tissue evidence="11">Muscle</tissue>
    </source>
</reference>
<dbReference type="Gene3D" id="3.40.1790.10">
    <property type="entry name" value="Indigoidine synthase domain"/>
    <property type="match status" value="1"/>
</dbReference>
<evidence type="ECO:0000256" key="4">
    <source>
        <dbReference type="ARBA" id="ARBA00022777"/>
    </source>
</evidence>
<dbReference type="GO" id="GO:0005737">
    <property type="term" value="C:cytoplasm"/>
    <property type="evidence" value="ECO:0007669"/>
    <property type="project" value="TreeGrafter"/>
</dbReference>
<evidence type="ECO:0000256" key="8">
    <source>
        <dbReference type="ARBA" id="ARBA00023295"/>
    </source>
</evidence>
<dbReference type="GO" id="GO:0046872">
    <property type="term" value="F:metal ion binding"/>
    <property type="evidence" value="ECO:0007669"/>
    <property type="project" value="UniProtKB-KW"/>
</dbReference>
<dbReference type="PANTHER" id="PTHR42909">
    <property type="entry name" value="ZGC:136858"/>
    <property type="match status" value="1"/>
</dbReference>
<keyword evidence="3" id="KW-0479">Metal-binding</keyword>
<accession>A0A4D9E773</accession>
<proteinExistence type="inferred from homology"/>
<keyword evidence="5" id="KW-0378">Hydrolase</keyword>
<keyword evidence="7" id="KW-0456">Lyase</keyword>
<name>A0A4D9E773_9SAUR</name>
<evidence type="ECO:0000256" key="2">
    <source>
        <dbReference type="ARBA" id="ARBA00022679"/>
    </source>
</evidence>
<dbReference type="InterPro" id="IPR007342">
    <property type="entry name" value="PsuG"/>
</dbReference>
<comment type="similarity">
    <text evidence="1 9">Belongs to the carbohydrate kinase PfkB family.</text>
</comment>
<dbReference type="GO" id="GO:0016798">
    <property type="term" value="F:hydrolase activity, acting on glycosyl bonds"/>
    <property type="evidence" value="ECO:0007669"/>
    <property type="project" value="UniProtKB-KW"/>
</dbReference>
<evidence type="ECO:0000256" key="3">
    <source>
        <dbReference type="ARBA" id="ARBA00022723"/>
    </source>
</evidence>
<dbReference type="InterPro" id="IPR022830">
    <property type="entry name" value="Indigdn_synthA-like"/>
</dbReference>
<dbReference type="SUPFAM" id="SSF110581">
    <property type="entry name" value="Indigoidine synthase A-like"/>
    <property type="match status" value="1"/>
</dbReference>
<evidence type="ECO:0000256" key="6">
    <source>
        <dbReference type="ARBA" id="ARBA00023211"/>
    </source>
</evidence>
<feature type="domain" description="Carbohydrate kinase PfkB" evidence="10">
    <location>
        <begin position="402"/>
        <end position="725"/>
    </location>
</feature>
<organism evidence="11 12">
    <name type="scientific">Platysternon megacephalum</name>
    <name type="common">big-headed turtle</name>
    <dbReference type="NCBI Taxonomy" id="55544"/>
    <lineage>
        <taxon>Eukaryota</taxon>
        <taxon>Metazoa</taxon>
        <taxon>Chordata</taxon>
        <taxon>Craniata</taxon>
        <taxon>Vertebrata</taxon>
        <taxon>Euteleostomi</taxon>
        <taxon>Archelosauria</taxon>
        <taxon>Testudinata</taxon>
        <taxon>Testudines</taxon>
        <taxon>Cryptodira</taxon>
        <taxon>Durocryptodira</taxon>
        <taxon>Testudinoidea</taxon>
        <taxon>Platysternidae</taxon>
        <taxon>Platysternon</taxon>
    </lineage>
</organism>
<dbReference type="InterPro" id="IPR011611">
    <property type="entry name" value="PfkB_dom"/>
</dbReference>
<dbReference type="PRINTS" id="PR00990">
    <property type="entry name" value="RIBOKINASE"/>
</dbReference>
<keyword evidence="12" id="KW-1185">Reference proteome</keyword>
<reference evidence="11 12" key="2">
    <citation type="submission" date="2019-04" db="EMBL/GenBank/DDBJ databases">
        <title>The genome sequence of big-headed turtle.</title>
        <authorList>
            <person name="Gong S."/>
        </authorList>
    </citation>
    <scope>NUCLEOTIDE SEQUENCE [LARGE SCALE GENOMIC DNA]</scope>
    <source>
        <strain evidence="11">DO16091913</strain>
        <tissue evidence="11">Muscle</tissue>
    </source>
</reference>
<dbReference type="STRING" id="55544.A0A4D9E773"/>
<dbReference type="Gene3D" id="3.40.1190.20">
    <property type="match status" value="1"/>
</dbReference>
<evidence type="ECO:0000256" key="1">
    <source>
        <dbReference type="ARBA" id="ARBA00010688"/>
    </source>
</evidence>
<dbReference type="AlphaFoldDB" id="A0A4D9E773"/>
<dbReference type="EMBL" id="QXTE01000173">
    <property type="protein sequence ID" value="TFK02803.1"/>
    <property type="molecule type" value="Genomic_DNA"/>
</dbReference>
<evidence type="ECO:0000256" key="9">
    <source>
        <dbReference type="RuleBase" id="RU003704"/>
    </source>
</evidence>
<evidence type="ECO:0000259" key="10">
    <source>
        <dbReference type="Pfam" id="PF00294"/>
    </source>
</evidence>